<dbReference type="SMART" id="SM00066">
    <property type="entry name" value="GAL4"/>
    <property type="match status" value="1"/>
</dbReference>
<comment type="caution">
    <text evidence="3">The sequence shown here is derived from an EMBL/GenBank/DDBJ whole genome shotgun (WGS) entry which is preliminary data.</text>
</comment>
<protein>
    <recommendedName>
        <fullName evidence="2">Zn(2)-C6 fungal-type domain-containing protein</fullName>
    </recommendedName>
</protein>
<dbReference type="InterPro" id="IPR001138">
    <property type="entry name" value="Zn2Cys6_DnaBD"/>
</dbReference>
<keyword evidence="1" id="KW-0539">Nucleus</keyword>
<evidence type="ECO:0000256" key="1">
    <source>
        <dbReference type="ARBA" id="ARBA00023242"/>
    </source>
</evidence>
<proteinExistence type="predicted"/>
<reference evidence="3 4" key="1">
    <citation type="submission" date="2024-06" db="EMBL/GenBank/DDBJ databases">
        <title>Complete genome of Phlyctema vagabunda strain 19-DSS-EL-015.</title>
        <authorList>
            <person name="Fiorenzani C."/>
        </authorList>
    </citation>
    <scope>NUCLEOTIDE SEQUENCE [LARGE SCALE GENOMIC DNA]</scope>
    <source>
        <strain evidence="3 4">19-DSS-EL-015</strain>
    </source>
</reference>
<keyword evidence="4" id="KW-1185">Reference proteome</keyword>
<sequence>MVRHGRLSKGCSTCRRRRIKCDQANPACGQCNKAGWKCPQYTDSVERMFQHHEMKDPIKSRDRSHPRSKALVQPGIIYPLFTRELEPLTSNNKNTTNTTSTLDISCENVPLLNRCREITQPLNDRAIDFFFAAYVVRDSPGQLRGYYEYLSTMRDVHHMDKAFSTSLGAAALAAYSRAFRYPALLDAARKQFGTALNLVKTAISSRQEAIKDSTVISVLLLNTFSTVTRETLQSLWDCHVHLSGGAMTLLKLRGPAQLETHHGLQLFLQIWWSVSQSYLFRSTRIPEELIELRRCAAETLDTNDPGWQLSDIFVRLADFRADVQDGKFHGHDSVVKEALVLDHELLSLAATMPMEWQFETILLREISEFVFGTSYHEYPDFWVTFIWNNIRTCRIFLHREVLKQLKDVLSSSSLDPHPSYTLAISCQLSESTEVLRRLAVDMCATIPQYFSSSSTPSHTSLGMTKEPFVSERQGLPGSPMNNNVPLCAGVCLLLWPILIAGRMAASDAQRGYLARSFRFLGWRTGIEQAFTLASVLESSECIGLI</sequence>
<organism evidence="3 4">
    <name type="scientific">Phlyctema vagabunda</name>
    <dbReference type="NCBI Taxonomy" id="108571"/>
    <lineage>
        <taxon>Eukaryota</taxon>
        <taxon>Fungi</taxon>
        <taxon>Dikarya</taxon>
        <taxon>Ascomycota</taxon>
        <taxon>Pezizomycotina</taxon>
        <taxon>Leotiomycetes</taxon>
        <taxon>Helotiales</taxon>
        <taxon>Dermateaceae</taxon>
        <taxon>Phlyctema</taxon>
    </lineage>
</organism>
<dbReference type="SUPFAM" id="SSF57701">
    <property type="entry name" value="Zn2/Cys6 DNA-binding domain"/>
    <property type="match status" value="1"/>
</dbReference>
<dbReference type="Pfam" id="PF00172">
    <property type="entry name" value="Zn_clus"/>
    <property type="match status" value="1"/>
</dbReference>
<dbReference type="Gene3D" id="4.10.240.10">
    <property type="entry name" value="Zn(2)-C6 fungal-type DNA-binding domain"/>
    <property type="match status" value="1"/>
</dbReference>
<feature type="domain" description="Zn(2)-C6 fungal-type" evidence="2">
    <location>
        <begin position="10"/>
        <end position="38"/>
    </location>
</feature>
<dbReference type="Proteomes" id="UP001629113">
    <property type="component" value="Unassembled WGS sequence"/>
</dbReference>
<dbReference type="EMBL" id="JBFCZG010000001">
    <property type="protein sequence ID" value="KAL3428447.1"/>
    <property type="molecule type" value="Genomic_DNA"/>
</dbReference>
<evidence type="ECO:0000313" key="3">
    <source>
        <dbReference type="EMBL" id="KAL3428447.1"/>
    </source>
</evidence>
<evidence type="ECO:0000313" key="4">
    <source>
        <dbReference type="Proteomes" id="UP001629113"/>
    </source>
</evidence>
<gene>
    <name evidence="3" type="ORF">PVAG01_01956</name>
</gene>
<dbReference type="CDD" id="cd00067">
    <property type="entry name" value="GAL4"/>
    <property type="match status" value="1"/>
</dbReference>
<dbReference type="PROSITE" id="PS00463">
    <property type="entry name" value="ZN2_CY6_FUNGAL_1"/>
    <property type="match status" value="1"/>
</dbReference>
<name>A0ABR4PYK7_9HELO</name>
<dbReference type="InterPro" id="IPR036864">
    <property type="entry name" value="Zn2-C6_fun-type_DNA-bd_sf"/>
</dbReference>
<accession>A0ABR4PYK7</accession>
<evidence type="ECO:0000259" key="2">
    <source>
        <dbReference type="PROSITE" id="PS50048"/>
    </source>
</evidence>
<dbReference type="PROSITE" id="PS50048">
    <property type="entry name" value="ZN2_CY6_FUNGAL_2"/>
    <property type="match status" value="1"/>
</dbReference>
<dbReference type="InterPro" id="IPR053175">
    <property type="entry name" value="DHMBA_Reg_Transcription_Factor"/>
</dbReference>
<dbReference type="PANTHER" id="PTHR38791">
    <property type="entry name" value="ZN(II)2CYS6 TRANSCRIPTION FACTOR (EUROFUNG)-RELATED-RELATED"/>
    <property type="match status" value="1"/>
</dbReference>